<dbReference type="EMBL" id="OW240912">
    <property type="protein sequence ID" value="CAH2220979.1"/>
    <property type="molecule type" value="Genomic_DNA"/>
</dbReference>
<evidence type="ECO:0000313" key="3">
    <source>
        <dbReference type="Proteomes" id="UP001295444"/>
    </source>
</evidence>
<accession>A0AAD1VJ88</accession>
<name>A0AAD1VJ88_PELCU</name>
<dbReference type="AlphaFoldDB" id="A0AAD1VJ88"/>
<organism evidence="2 3">
    <name type="scientific">Pelobates cultripes</name>
    <name type="common">Western spadefoot toad</name>
    <dbReference type="NCBI Taxonomy" id="61616"/>
    <lineage>
        <taxon>Eukaryota</taxon>
        <taxon>Metazoa</taxon>
        <taxon>Chordata</taxon>
        <taxon>Craniata</taxon>
        <taxon>Vertebrata</taxon>
        <taxon>Euteleostomi</taxon>
        <taxon>Amphibia</taxon>
        <taxon>Batrachia</taxon>
        <taxon>Anura</taxon>
        <taxon>Pelobatoidea</taxon>
        <taxon>Pelobatidae</taxon>
        <taxon>Pelobates</taxon>
    </lineage>
</organism>
<dbReference type="Proteomes" id="UP001295444">
    <property type="component" value="Chromosome 01"/>
</dbReference>
<protein>
    <submittedName>
        <fullName evidence="2">Uncharacterized protein</fullName>
    </submittedName>
</protein>
<proteinExistence type="predicted"/>
<reference evidence="2" key="1">
    <citation type="submission" date="2022-03" db="EMBL/GenBank/DDBJ databases">
        <authorList>
            <person name="Alioto T."/>
            <person name="Alioto T."/>
            <person name="Gomez Garrido J."/>
        </authorList>
    </citation>
    <scope>NUCLEOTIDE SEQUENCE</scope>
</reference>
<evidence type="ECO:0000313" key="2">
    <source>
        <dbReference type="EMBL" id="CAH2220979.1"/>
    </source>
</evidence>
<evidence type="ECO:0000256" key="1">
    <source>
        <dbReference type="SAM" id="MobiDB-lite"/>
    </source>
</evidence>
<feature type="region of interest" description="Disordered" evidence="1">
    <location>
        <begin position="50"/>
        <end position="72"/>
    </location>
</feature>
<sequence>MDIDRSTLGNPNRAANLFLDPDKMETTNTPIIAYDPILARHLGLAQTRNDKLPTNPVCYPHSRTSENNPHIRQRTMANTWREIYRTTLRRRSTVNIPEVAK</sequence>
<gene>
    <name evidence="2" type="ORF">PECUL_23A039465</name>
</gene>
<keyword evidence="3" id="KW-1185">Reference proteome</keyword>